<reference evidence="2 3" key="1">
    <citation type="journal article" date="2024" name="J Genomics">
        <title>Draft genome sequencing and assembly of Favolaschia claudopus CIRM-BRFM 2984 isolated from oak limbs.</title>
        <authorList>
            <person name="Navarro D."/>
            <person name="Drula E."/>
            <person name="Chaduli D."/>
            <person name="Cazenave R."/>
            <person name="Ahrendt S."/>
            <person name="Wang J."/>
            <person name="Lipzen A."/>
            <person name="Daum C."/>
            <person name="Barry K."/>
            <person name="Grigoriev I.V."/>
            <person name="Favel A."/>
            <person name="Rosso M.N."/>
            <person name="Martin F."/>
        </authorList>
    </citation>
    <scope>NUCLEOTIDE SEQUENCE [LARGE SCALE GENOMIC DNA]</scope>
    <source>
        <strain evidence="2 3">CIRM-BRFM 2984</strain>
    </source>
</reference>
<sequence length="226" mass="25240">MTCKYASPMIRWRTPIPAPSTRLSCRFTHDVYASLAYTVSSLAQTQASLVPPVASLNGGPPAAALALRAGARMRTRHPPRMSSSLTSTGLWCLFWAMSLVIRFPGVGERRTSIMSPKTSRRRSSLPTPCGLSDERRWRESDADEDDELADERGMNARISIVAPTSAVYSTLCCHYRSLRAQSNGTRVDFVASISADEREEYNWGFLAYGEPNRMQSSRFPLIRRTR</sequence>
<feature type="region of interest" description="Disordered" evidence="1">
    <location>
        <begin position="112"/>
        <end position="149"/>
    </location>
</feature>
<proteinExistence type="predicted"/>
<dbReference type="AlphaFoldDB" id="A0AAW0CM01"/>
<protein>
    <submittedName>
        <fullName evidence="2">Uncharacterized protein</fullName>
    </submittedName>
</protein>
<evidence type="ECO:0000313" key="2">
    <source>
        <dbReference type="EMBL" id="KAK7039943.1"/>
    </source>
</evidence>
<organism evidence="2 3">
    <name type="scientific">Favolaschia claudopus</name>
    <dbReference type="NCBI Taxonomy" id="2862362"/>
    <lineage>
        <taxon>Eukaryota</taxon>
        <taxon>Fungi</taxon>
        <taxon>Dikarya</taxon>
        <taxon>Basidiomycota</taxon>
        <taxon>Agaricomycotina</taxon>
        <taxon>Agaricomycetes</taxon>
        <taxon>Agaricomycetidae</taxon>
        <taxon>Agaricales</taxon>
        <taxon>Marasmiineae</taxon>
        <taxon>Mycenaceae</taxon>
        <taxon>Favolaschia</taxon>
    </lineage>
</organism>
<evidence type="ECO:0000313" key="3">
    <source>
        <dbReference type="Proteomes" id="UP001362999"/>
    </source>
</evidence>
<keyword evidence="3" id="KW-1185">Reference proteome</keyword>
<dbReference type="Proteomes" id="UP001362999">
    <property type="component" value="Unassembled WGS sequence"/>
</dbReference>
<dbReference type="EMBL" id="JAWWNJ010000016">
    <property type="protein sequence ID" value="KAK7039943.1"/>
    <property type="molecule type" value="Genomic_DNA"/>
</dbReference>
<evidence type="ECO:0000256" key="1">
    <source>
        <dbReference type="SAM" id="MobiDB-lite"/>
    </source>
</evidence>
<comment type="caution">
    <text evidence="2">The sequence shown here is derived from an EMBL/GenBank/DDBJ whole genome shotgun (WGS) entry which is preliminary data.</text>
</comment>
<name>A0AAW0CM01_9AGAR</name>
<gene>
    <name evidence="2" type="ORF">R3P38DRAFT_2902572</name>
</gene>
<accession>A0AAW0CM01</accession>